<gene>
    <name evidence="1" type="ORF">HMPREF1062_01452</name>
</gene>
<comment type="caution">
    <text evidence="1">The sequence shown here is derived from an EMBL/GenBank/DDBJ whole genome shotgun (WGS) entry which is preliminary data.</text>
</comment>
<evidence type="ECO:0000313" key="2">
    <source>
        <dbReference type="Proteomes" id="UP000003741"/>
    </source>
</evidence>
<organism evidence="1 2">
    <name type="scientific">Bacteroides cellulosilyticus CL02T12C19</name>
    <dbReference type="NCBI Taxonomy" id="997874"/>
    <lineage>
        <taxon>Bacteria</taxon>
        <taxon>Pseudomonadati</taxon>
        <taxon>Bacteroidota</taxon>
        <taxon>Bacteroidia</taxon>
        <taxon>Bacteroidales</taxon>
        <taxon>Bacteroidaceae</taxon>
        <taxon>Bacteroides</taxon>
    </lineage>
</organism>
<accession>I8W874</accession>
<dbReference type="AlphaFoldDB" id="I8W874"/>
<evidence type="ECO:0000313" key="1">
    <source>
        <dbReference type="EMBL" id="EIY34805.1"/>
    </source>
</evidence>
<dbReference type="EMBL" id="AGXG01000030">
    <property type="protein sequence ID" value="EIY34805.1"/>
    <property type="molecule type" value="Genomic_DNA"/>
</dbReference>
<proteinExistence type="predicted"/>
<protein>
    <submittedName>
        <fullName evidence="1">Uncharacterized protein</fullName>
    </submittedName>
</protein>
<name>I8W874_9BACE</name>
<dbReference type="HOGENOM" id="CLU_3076582_0_0_10"/>
<reference evidence="1 2" key="1">
    <citation type="submission" date="2012-02" db="EMBL/GenBank/DDBJ databases">
        <title>The Genome Sequence of Bacteroides cellulosilyticus CL02T12C19.</title>
        <authorList>
            <consortium name="The Broad Institute Genome Sequencing Platform"/>
            <person name="Earl A."/>
            <person name="Ward D."/>
            <person name="Feldgarden M."/>
            <person name="Gevers D."/>
            <person name="Zitomersky N.L."/>
            <person name="Coyne M.J."/>
            <person name="Comstock L.E."/>
            <person name="Young S.K."/>
            <person name="Zeng Q."/>
            <person name="Gargeya S."/>
            <person name="Fitzgerald M."/>
            <person name="Haas B."/>
            <person name="Abouelleil A."/>
            <person name="Alvarado L."/>
            <person name="Arachchi H.M."/>
            <person name="Berlin A."/>
            <person name="Chapman S.B."/>
            <person name="Gearin G."/>
            <person name="Goldberg J."/>
            <person name="Griggs A."/>
            <person name="Gujja S."/>
            <person name="Hansen M."/>
            <person name="Heiman D."/>
            <person name="Howarth C."/>
            <person name="Larimer J."/>
            <person name="Lui A."/>
            <person name="MacDonald P.J.P."/>
            <person name="McCowen C."/>
            <person name="Montmayeur A."/>
            <person name="Murphy C."/>
            <person name="Neiman D."/>
            <person name="Pearson M."/>
            <person name="Priest M."/>
            <person name="Roberts A."/>
            <person name="Saif S."/>
            <person name="Shea T."/>
            <person name="Sisk P."/>
            <person name="Stolte C."/>
            <person name="Sykes S."/>
            <person name="Wortman J."/>
            <person name="Nusbaum C."/>
            <person name="Birren B."/>
        </authorList>
    </citation>
    <scope>NUCLEOTIDE SEQUENCE [LARGE SCALE GENOMIC DNA]</scope>
    <source>
        <strain evidence="1 2">CL02T12C19</strain>
    </source>
</reference>
<keyword evidence="2" id="KW-1185">Reference proteome</keyword>
<dbReference type="Proteomes" id="UP000003741">
    <property type="component" value="Unassembled WGS sequence"/>
</dbReference>
<sequence>MRVYRNSHKLKIPLATTICGEGDFNFVYLASSIIEQILTRFQSGSVNMSPTP</sequence>